<dbReference type="InterPro" id="IPR000477">
    <property type="entry name" value="RT_dom"/>
</dbReference>
<evidence type="ECO:0000259" key="4">
    <source>
        <dbReference type="PROSITE" id="PS50158"/>
    </source>
</evidence>
<feature type="region of interest" description="Disordered" evidence="3">
    <location>
        <begin position="626"/>
        <end position="673"/>
    </location>
</feature>
<keyword evidence="1" id="KW-0479">Metal-binding</keyword>
<keyword evidence="1" id="KW-0862">Zinc</keyword>
<evidence type="ECO:0000259" key="5">
    <source>
        <dbReference type="PROSITE" id="PS50878"/>
    </source>
</evidence>
<feature type="coiled-coil region" evidence="2">
    <location>
        <begin position="1156"/>
        <end position="1194"/>
    </location>
</feature>
<protein>
    <recommendedName>
        <fullName evidence="8">CCHC-type domain-containing protein</fullName>
    </recommendedName>
</protein>
<dbReference type="PANTHER" id="PTHR24559:SF444">
    <property type="entry name" value="REVERSE TRANSCRIPTASE DOMAIN-CONTAINING PROTEIN"/>
    <property type="match status" value="1"/>
</dbReference>
<feature type="region of interest" description="Disordered" evidence="3">
    <location>
        <begin position="229"/>
        <end position="252"/>
    </location>
</feature>
<evidence type="ECO:0000256" key="1">
    <source>
        <dbReference type="PROSITE-ProRule" id="PRU00047"/>
    </source>
</evidence>
<reference evidence="6 7" key="1">
    <citation type="journal article" date="2018" name="Cell">
        <title>The Chara Genome: Secondary Complexity and Implications for Plant Terrestrialization.</title>
        <authorList>
            <person name="Nishiyama T."/>
            <person name="Sakayama H."/>
            <person name="Vries J.D."/>
            <person name="Buschmann H."/>
            <person name="Saint-Marcoux D."/>
            <person name="Ullrich K.K."/>
            <person name="Haas F.B."/>
            <person name="Vanderstraeten L."/>
            <person name="Becker D."/>
            <person name="Lang D."/>
            <person name="Vosolsobe S."/>
            <person name="Rombauts S."/>
            <person name="Wilhelmsson P.K.I."/>
            <person name="Janitza P."/>
            <person name="Kern R."/>
            <person name="Heyl A."/>
            <person name="Rumpler F."/>
            <person name="Villalobos L.I.A.C."/>
            <person name="Clay J.M."/>
            <person name="Skokan R."/>
            <person name="Toyoda A."/>
            <person name="Suzuki Y."/>
            <person name="Kagoshima H."/>
            <person name="Schijlen E."/>
            <person name="Tajeshwar N."/>
            <person name="Catarino B."/>
            <person name="Hetherington A.J."/>
            <person name="Saltykova A."/>
            <person name="Bonnot C."/>
            <person name="Breuninger H."/>
            <person name="Symeonidi A."/>
            <person name="Radhakrishnan G.V."/>
            <person name="Van Nieuwerburgh F."/>
            <person name="Deforce D."/>
            <person name="Chang C."/>
            <person name="Karol K.G."/>
            <person name="Hedrich R."/>
            <person name="Ulvskov P."/>
            <person name="Glockner G."/>
            <person name="Delwiche C.F."/>
            <person name="Petrasek J."/>
            <person name="Van de Peer Y."/>
            <person name="Friml J."/>
            <person name="Beilby M."/>
            <person name="Dolan L."/>
            <person name="Kohara Y."/>
            <person name="Sugano S."/>
            <person name="Fujiyama A."/>
            <person name="Delaux P.-M."/>
            <person name="Quint M."/>
            <person name="TheiBen G."/>
            <person name="Hagemann M."/>
            <person name="Harholt J."/>
            <person name="Dunand C."/>
            <person name="Zachgo S."/>
            <person name="Langdale J."/>
            <person name="Maumus F."/>
            <person name="Straeten D.V.D."/>
            <person name="Gould S.B."/>
            <person name="Rensing S.A."/>
        </authorList>
    </citation>
    <scope>NUCLEOTIDE SEQUENCE [LARGE SCALE GENOMIC DNA]</scope>
    <source>
        <strain evidence="6 7">S276</strain>
    </source>
</reference>
<dbReference type="InterPro" id="IPR036875">
    <property type="entry name" value="Znf_CCHC_sf"/>
</dbReference>
<feature type="domain" description="Reverse transcriptase" evidence="5">
    <location>
        <begin position="814"/>
        <end position="993"/>
    </location>
</feature>
<accession>A0A388LNN8</accession>
<feature type="region of interest" description="Disordered" evidence="3">
    <location>
        <begin position="696"/>
        <end position="723"/>
    </location>
</feature>
<evidence type="ECO:0000256" key="2">
    <source>
        <dbReference type="SAM" id="Coils"/>
    </source>
</evidence>
<dbReference type="PROSITE" id="PS50878">
    <property type="entry name" value="RT_POL"/>
    <property type="match status" value="1"/>
</dbReference>
<dbReference type="GO" id="GO:0008270">
    <property type="term" value="F:zinc ion binding"/>
    <property type="evidence" value="ECO:0007669"/>
    <property type="project" value="UniProtKB-KW"/>
</dbReference>
<dbReference type="GO" id="GO:0003676">
    <property type="term" value="F:nucleic acid binding"/>
    <property type="evidence" value="ECO:0007669"/>
    <property type="project" value="InterPro"/>
</dbReference>
<evidence type="ECO:0008006" key="8">
    <source>
        <dbReference type="Google" id="ProtNLM"/>
    </source>
</evidence>
<dbReference type="SUPFAM" id="SSF57756">
    <property type="entry name" value="Retrovirus zinc finger-like domains"/>
    <property type="match status" value="1"/>
</dbReference>
<keyword evidence="1" id="KW-0863">Zinc-finger</keyword>
<dbReference type="Gene3D" id="1.20.960.40">
    <property type="match status" value="1"/>
</dbReference>
<feature type="domain" description="CCHC-type" evidence="4">
    <location>
        <begin position="1034"/>
        <end position="1047"/>
    </location>
</feature>
<dbReference type="Gramene" id="GBG83881">
    <property type="protein sequence ID" value="GBG83881"/>
    <property type="gene ID" value="CBR_g37750"/>
</dbReference>
<evidence type="ECO:0000256" key="3">
    <source>
        <dbReference type="SAM" id="MobiDB-lite"/>
    </source>
</evidence>
<evidence type="ECO:0000313" key="6">
    <source>
        <dbReference type="EMBL" id="GBG83881.1"/>
    </source>
</evidence>
<dbReference type="Gene3D" id="3.30.70.270">
    <property type="match status" value="1"/>
</dbReference>
<dbReference type="PANTHER" id="PTHR24559">
    <property type="entry name" value="TRANSPOSON TY3-I GAG-POL POLYPROTEIN"/>
    <property type="match status" value="1"/>
</dbReference>
<dbReference type="SMART" id="SM00343">
    <property type="entry name" value="ZnF_C2HC"/>
    <property type="match status" value="1"/>
</dbReference>
<evidence type="ECO:0000313" key="7">
    <source>
        <dbReference type="Proteomes" id="UP000265515"/>
    </source>
</evidence>
<dbReference type="SUPFAM" id="SSF56672">
    <property type="entry name" value="DNA/RNA polymerases"/>
    <property type="match status" value="1"/>
</dbReference>
<dbReference type="Proteomes" id="UP000265515">
    <property type="component" value="Unassembled WGS sequence"/>
</dbReference>
<dbReference type="Gene3D" id="3.10.10.10">
    <property type="entry name" value="HIV Type 1 Reverse Transcriptase, subunit A, domain 1"/>
    <property type="match status" value="1"/>
</dbReference>
<dbReference type="EMBL" id="BFEA01000455">
    <property type="protein sequence ID" value="GBG83881.1"/>
    <property type="molecule type" value="Genomic_DNA"/>
</dbReference>
<dbReference type="PROSITE" id="PS50896">
    <property type="entry name" value="LISH"/>
    <property type="match status" value="1"/>
</dbReference>
<dbReference type="GO" id="GO:0005815">
    <property type="term" value="C:microtubule organizing center"/>
    <property type="evidence" value="ECO:0007669"/>
    <property type="project" value="InterPro"/>
</dbReference>
<dbReference type="OrthoDB" id="5970631at2759"/>
<keyword evidence="2" id="KW-0175">Coiled coil</keyword>
<keyword evidence="7" id="KW-1185">Reference proteome</keyword>
<dbReference type="CDD" id="cd01647">
    <property type="entry name" value="RT_LTR"/>
    <property type="match status" value="1"/>
</dbReference>
<dbReference type="InterPro" id="IPR018993">
    <property type="entry name" value="FOP_dimerisation-dom_N"/>
</dbReference>
<proteinExistence type="predicted"/>
<feature type="region of interest" description="Disordered" evidence="3">
    <location>
        <begin position="1075"/>
        <end position="1103"/>
    </location>
</feature>
<dbReference type="GO" id="GO:0034453">
    <property type="term" value="P:microtubule anchoring"/>
    <property type="evidence" value="ECO:0007669"/>
    <property type="project" value="InterPro"/>
</dbReference>
<organism evidence="6 7">
    <name type="scientific">Chara braunii</name>
    <name type="common">Braun's stonewort</name>
    <dbReference type="NCBI Taxonomy" id="69332"/>
    <lineage>
        <taxon>Eukaryota</taxon>
        <taxon>Viridiplantae</taxon>
        <taxon>Streptophyta</taxon>
        <taxon>Charophyceae</taxon>
        <taxon>Charales</taxon>
        <taxon>Characeae</taxon>
        <taxon>Chara</taxon>
    </lineage>
</organism>
<dbReference type="PROSITE" id="PS50158">
    <property type="entry name" value="ZF_CCHC"/>
    <property type="match status" value="1"/>
</dbReference>
<dbReference type="InterPro" id="IPR053134">
    <property type="entry name" value="RNA-dir_DNA_polymerase"/>
</dbReference>
<dbReference type="Pfam" id="PF00078">
    <property type="entry name" value="RVT_1"/>
    <property type="match status" value="1"/>
</dbReference>
<dbReference type="InterPro" id="IPR043128">
    <property type="entry name" value="Rev_trsase/Diguanyl_cyclase"/>
</dbReference>
<dbReference type="Pfam" id="PF09398">
    <property type="entry name" value="FOP_dimer"/>
    <property type="match status" value="1"/>
</dbReference>
<feature type="compositionally biased region" description="Basic and acidic residues" evidence="3">
    <location>
        <begin position="626"/>
        <end position="636"/>
    </location>
</feature>
<feature type="compositionally biased region" description="Low complexity" evidence="3">
    <location>
        <begin position="649"/>
        <end position="662"/>
    </location>
</feature>
<feature type="compositionally biased region" description="Polar residues" evidence="3">
    <location>
        <begin position="663"/>
        <end position="673"/>
    </location>
</feature>
<dbReference type="InterPro" id="IPR006594">
    <property type="entry name" value="LisH"/>
</dbReference>
<feature type="region of interest" description="Disordered" evidence="3">
    <location>
        <begin position="181"/>
        <end position="206"/>
    </location>
</feature>
<dbReference type="Gene3D" id="4.10.60.10">
    <property type="entry name" value="Zinc finger, CCHC-type"/>
    <property type="match status" value="1"/>
</dbReference>
<name>A0A388LNN8_CHABU</name>
<feature type="compositionally biased region" description="Basic residues" evidence="3">
    <location>
        <begin position="637"/>
        <end position="648"/>
    </location>
</feature>
<sequence>MEEFDRHMEELKNLVTKALEKKGVLSKIRAELRANIFETIEEQDDDTSGDDDSNRGLADVLSGCNQQSKALHASPLGKLLADLICEYLEWCELDHTLKVYLPEGKLPPRYAKRSQLEEELGISPSVSKGLLPSRPLLAEILEAYCKSRVAVQRAAGTRVANGSWREHSFKADMRVVDGAHRSGREDVPGLTPSGYSSRRREGVGVARSMDIEREGYRVTEFRRSLDMERDGRRSMDMDRDTRTKEAERDARRMDMDRDLRSPVEEVAPIARGGYVGFKSAGPSFSENNFDGVKRFHGSIPNSRASSMDHTTPLSVVASTVYEVRSNNEFNGADISPIGRNSERDEAEMLAAGGLLGSRGSFSVPTPVEAALGAGQGGASGFPVSSGGIGVAPGSFGAGTAGMIVEGINSTVIASNVGSFGLGVSSGSYGGSGGGPGAVAPEQGAPSQQETHHRRGSSLQMANDARSRIATLSSGPGAVSTEVMEHFVCPEVTKEGTIQGRLERTALKWCTSFAAKQNLPMDKWAQQLKVEGLLQALRDRFADREQARKAADKILLLGSLRFEGSVSKLYGLFESLTATPGLEMSEFDQLTHFLCATPPDYSIALYSQGHKDWRSIGKAALDLESRLKVQEPSEGRRRPSSRGQRRKKGALLAADAGSDSDASQCGSPSSETASVSAVEPTVLALAENLAAMFKGKVGTSTSEGSAIQKGKGKGRASSPQAQRANLPRDVHWQVNVMDPSTLPRRALRIQEGQWQKRKERFGPVSHLMQEPTGLVHRQTQHRIELLPGAVPPKGRIFRMSPVELEELRRQLETLTSKGWIKPSTSEFGAPVLFVPKGNGEFRMCIDYKGLNKITRKSTEPLPRIDDLLDMVQGCTIFSKIDLKSGYHQIEMAEGDVHKTAFKTRYDTYEYLVMPFGLCNAPDTFQTEMHCILRPYLDRFVVLYLDDILVFSRSVEEHAQHLALVIQALHEAQYKINRDKSSFGVTSVTYLGHVISGEGLAPEATKVVAIQDWPQPTTSAMPPNNLPASSYGVVTCHICGKVGHYAKNCWQAANRQKPKEENTEVRELLLRISKREKEEDRKKKEVEEARKKEEDERRESEKLREEQAREAKLEATIVRILQQRKESGVISPIPLIAPASHVAYEPKKQSPSSKARMLRDIRSYIAESEDESEEVKEEAEKLAEALERRKNSRKGASTVWAAVSRAARRLHLGRRKLGFMRIRRRMTASRLRRRCVLQSALVMVRWSLR</sequence>
<comment type="caution">
    <text evidence="6">The sequence shown here is derived from an EMBL/GenBank/DDBJ whole genome shotgun (WGS) entry which is preliminary data.</text>
</comment>
<dbReference type="AlphaFoldDB" id="A0A388LNN8"/>
<dbReference type="InterPro" id="IPR043502">
    <property type="entry name" value="DNA/RNA_pol_sf"/>
</dbReference>
<dbReference type="InterPro" id="IPR001878">
    <property type="entry name" value="Znf_CCHC"/>
</dbReference>
<gene>
    <name evidence="6" type="ORF">CBR_g37750</name>
</gene>
<feature type="region of interest" description="Disordered" evidence="3">
    <location>
        <begin position="430"/>
        <end position="462"/>
    </location>
</feature>